<proteinExistence type="predicted"/>
<evidence type="ECO:0000256" key="6">
    <source>
        <dbReference type="ARBA" id="ARBA00023201"/>
    </source>
</evidence>
<dbReference type="GO" id="GO:0005886">
    <property type="term" value="C:plasma membrane"/>
    <property type="evidence" value="ECO:0007669"/>
    <property type="project" value="UniProtKB-SubCell"/>
</dbReference>
<accession>A0AAE0Z1Q9</accession>
<protein>
    <submittedName>
        <fullName evidence="8">Uncharacterized protein</fullName>
    </submittedName>
</protein>
<dbReference type="GO" id="GO:0006814">
    <property type="term" value="P:sodium ion transport"/>
    <property type="evidence" value="ECO:0007669"/>
    <property type="project" value="UniProtKB-KW"/>
</dbReference>
<keyword evidence="2" id="KW-0813">Transport</keyword>
<keyword evidence="9" id="KW-1185">Reference proteome</keyword>
<evidence type="ECO:0000256" key="7">
    <source>
        <dbReference type="SAM" id="Phobius"/>
    </source>
</evidence>
<keyword evidence="7" id="KW-0812">Transmembrane</keyword>
<dbReference type="Proteomes" id="UP001283361">
    <property type="component" value="Unassembled WGS sequence"/>
</dbReference>
<feature type="transmembrane region" description="Helical" evidence="7">
    <location>
        <begin position="39"/>
        <end position="58"/>
    </location>
</feature>
<evidence type="ECO:0000256" key="2">
    <source>
        <dbReference type="ARBA" id="ARBA00022448"/>
    </source>
</evidence>
<keyword evidence="7" id="KW-0472">Membrane</keyword>
<organism evidence="8 9">
    <name type="scientific">Elysia crispata</name>
    <name type="common">lettuce slug</name>
    <dbReference type="NCBI Taxonomy" id="231223"/>
    <lineage>
        <taxon>Eukaryota</taxon>
        <taxon>Metazoa</taxon>
        <taxon>Spiralia</taxon>
        <taxon>Lophotrochozoa</taxon>
        <taxon>Mollusca</taxon>
        <taxon>Gastropoda</taxon>
        <taxon>Heterobranchia</taxon>
        <taxon>Euthyneura</taxon>
        <taxon>Panpulmonata</taxon>
        <taxon>Sacoglossa</taxon>
        <taxon>Placobranchoidea</taxon>
        <taxon>Plakobranchidae</taxon>
        <taxon>Elysia</taxon>
    </lineage>
</organism>
<keyword evidence="5" id="KW-0406">Ion transport</keyword>
<dbReference type="EMBL" id="JAWDGP010004927">
    <property type="protein sequence ID" value="KAK3761167.1"/>
    <property type="molecule type" value="Genomic_DNA"/>
</dbReference>
<keyword evidence="6" id="KW-0739">Sodium transport</keyword>
<comment type="subcellular location">
    <subcellularLocation>
        <location evidence="1">Cell membrane</location>
        <topology evidence="1">Multi-pass membrane protein</topology>
    </subcellularLocation>
</comment>
<evidence type="ECO:0000256" key="4">
    <source>
        <dbReference type="ARBA" id="ARBA00023053"/>
    </source>
</evidence>
<evidence type="ECO:0000256" key="5">
    <source>
        <dbReference type="ARBA" id="ARBA00023065"/>
    </source>
</evidence>
<dbReference type="PANTHER" id="PTHR42985">
    <property type="entry name" value="SODIUM-COUPLED MONOCARBOXYLATE TRANSPORTER"/>
    <property type="match status" value="1"/>
</dbReference>
<reference evidence="8" key="1">
    <citation type="journal article" date="2023" name="G3 (Bethesda)">
        <title>A reference genome for the long-term kleptoplast-retaining sea slug Elysia crispata morphotype clarki.</title>
        <authorList>
            <person name="Eastman K.E."/>
            <person name="Pendleton A.L."/>
            <person name="Shaikh M.A."/>
            <person name="Suttiyut T."/>
            <person name="Ogas R."/>
            <person name="Tomko P."/>
            <person name="Gavelis G."/>
            <person name="Widhalm J.R."/>
            <person name="Wisecaver J.H."/>
        </authorList>
    </citation>
    <scope>NUCLEOTIDE SEQUENCE</scope>
    <source>
        <strain evidence="8">ECLA1</strain>
    </source>
</reference>
<sequence length="165" mass="18550">MSKGANLTYDVDQTDIALSRSLSSSSVRLDFSMNPAVRHSVWALVFGAYFTWVAIFGVNQAQVQRCLTCSTLKQAQLFHQYTISTSEQKNVKSFLDFQYPLIEIILGQTRWCWHESLGALLTTVAIRVVETLGERRIAMAQRSVTTCTWQCLTKIAPKEGVKPQA</sequence>
<keyword evidence="7" id="KW-1133">Transmembrane helix</keyword>
<dbReference type="InterPro" id="IPR051163">
    <property type="entry name" value="Sodium:Solute_Symporter_SSF"/>
</dbReference>
<dbReference type="Gene3D" id="1.20.1730.10">
    <property type="entry name" value="Sodium/glucose cotransporter"/>
    <property type="match status" value="1"/>
</dbReference>
<evidence type="ECO:0000256" key="3">
    <source>
        <dbReference type="ARBA" id="ARBA00022475"/>
    </source>
</evidence>
<keyword evidence="3" id="KW-1003">Cell membrane</keyword>
<gene>
    <name evidence="8" type="ORF">RRG08_022568</name>
</gene>
<dbReference type="AlphaFoldDB" id="A0AAE0Z1Q9"/>
<evidence type="ECO:0000313" key="9">
    <source>
        <dbReference type="Proteomes" id="UP001283361"/>
    </source>
</evidence>
<evidence type="ECO:0000256" key="1">
    <source>
        <dbReference type="ARBA" id="ARBA00004651"/>
    </source>
</evidence>
<keyword evidence="4" id="KW-0915">Sodium</keyword>
<evidence type="ECO:0000313" key="8">
    <source>
        <dbReference type="EMBL" id="KAK3761167.1"/>
    </source>
</evidence>
<dbReference type="PANTHER" id="PTHR42985:SF40">
    <property type="entry name" value="LD47995P-RELATED"/>
    <property type="match status" value="1"/>
</dbReference>
<comment type="caution">
    <text evidence="8">The sequence shown here is derived from an EMBL/GenBank/DDBJ whole genome shotgun (WGS) entry which is preliminary data.</text>
</comment>
<dbReference type="GO" id="GO:0015293">
    <property type="term" value="F:symporter activity"/>
    <property type="evidence" value="ECO:0007669"/>
    <property type="project" value="TreeGrafter"/>
</dbReference>
<dbReference type="InterPro" id="IPR038377">
    <property type="entry name" value="Na/Glc_symporter_sf"/>
</dbReference>
<name>A0AAE0Z1Q9_9GAST</name>